<dbReference type="STRING" id="1434700.SAMN06296427_10229"/>
<dbReference type="PANTHER" id="PTHR22916:SF3">
    <property type="entry name" value="UDP-GLCNAC:BETAGAL BETA-1,3-N-ACETYLGLUCOSAMINYLTRANSFERASE-LIKE PROTEIN 1"/>
    <property type="match status" value="1"/>
</dbReference>
<keyword evidence="3" id="KW-1185">Reference proteome</keyword>
<dbReference type="Gene3D" id="3.90.550.10">
    <property type="entry name" value="Spore Coat Polysaccharide Biosynthesis Protein SpsA, Chain A"/>
    <property type="match status" value="1"/>
</dbReference>
<proteinExistence type="predicted"/>
<gene>
    <name evidence="2" type="ORF">SAMN06296427_10229</name>
</gene>
<dbReference type="SUPFAM" id="SSF53448">
    <property type="entry name" value="Nucleotide-diphospho-sugar transferases"/>
    <property type="match status" value="1"/>
</dbReference>
<organism evidence="2 3">
    <name type="scientific">Moheibacter sediminis</name>
    <dbReference type="NCBI Taxonomy" id="1434700"/>
    <lineage>
        <taxon>Bacteria</taxon>
        <taxon>Pseudomonadati</taxon>
        <taxon>Bacteroidota</taxon>
        <taxon>Flavobacteriia</taxon>
        <taxon>Flavobacteriales</taxon>
        <taxon>Weeksellaceae</taxon>
        <taxon>Moheibacter</taxon>
    </lineage>
</organism>
<evidence type="ECO:0000313" key="2">
    <source>
        <dbReference type="EMBL" id="SMC41083.1"/>
    </source>
</evidence>
<dbReference type="EMBL" id="FWXS01000002">
    <property type="protein sequence ID" value="SMC41083.1"/>
    <property type="molecule type" value="Genomic_DNA"/>
</dbReference>
<reference evidence="2 3" key="1">
    <citation type="submission" date="2017-04" db="EMBL/GenBank/DDBJ databases">
        <authorList>
            <person name="Afonso C.L."/>
            <person name="Miller P.J."/>
            <person name="Scott M.A."/>
            <person name="Spackman E."/>
            <person name="Goraichik I."/>
            <person name="Dimitrov K.M."/>
            <person name="Suarez D.L."/>
            <person name="Swayne D.E."/>
        </authorList>
    </citation>
    <scope>NUCLEOTIDE SEQUENCE [LARGE SCALE GENOMIC DNA]</scope>
    <source>
        <strain evidence="2 3">CGMCC 1.12708</strain>
    </source>
</reference>
<keyword evidence="2" id="KW-0808">Transferase</keyword>
<dbReference type="CDD" id="cd00761">
    <property type="entry name" value="Glyco_tranf_GTA_type"/>
    <property type="match status" value="1"/>
</dbReference>
<dbReference type="InterPro" id="IPR029044">
    <property type="entry name" value="Nucleotide-diphossugar_trans"/>
</dbReference>
<dbReference type="Pfam" id="PF00535">
    <property type="entry name" value="Glycos_transf_2"/>
    <property type="match status" value="1"/>
</dbReference>
<dbReference type="RefSeq" id="WP_084016035.1">
    <property type="nucleotide sequence ID" value="NZ_FWXS01000002.1"/>
</dbReference>
<dbReference type="OrthoDB" id="9810303at2"/>
<accession>A0A1W1YY77</accession>
<dbReference type="InterPro" id="IPR001173">
    <property type="entry name" value="Glyco_trans_2-like"/>
</dbReference>
<dbReference type="AlphaFoldDB" id="A0A1W1YY77"/>
<protein>
    <submittedName>
        <fullName evidence="2">Glycosyltransferase involved in cell wall bisynthesis</fullName>
    </submittedName>
</protein>
<feature type="domain" description="Glycosyltransferase 2-like" evidence="1">
    <location>
        <begin position="5"/>
        <end position="139"/>
    </location>
</feature>
<dbReference type="Proteomes" id="UP000192393">
    <property type="component" value="Unassembled WGS sequence"/>
</dbReference>
<evidence type="ECO:0000313" key="3">
    <source>
        <dbReference type="Proteomes" id="UP000192393"/>
    </source>
</evidence>
<evidence type="ECO:0000259" key="1">
    <source>
        <dbReference type="Pfam" id="PF00535"/>
    </source>
</evidence>
<dbReference type="PANTHER" id="PTHR22916">
    <property type="entry name" value="GLYCOSYLTRANSFERASE"/>
    <property type="match status" value="1"/>
</dbReference>
<dbReference type="GO" id="GO:0016758">
    <property type="term" value="F:hexosyltransferase activity"/>
    <property type="evidence" value="ECO:0007669"/>
    <property type="project" value="UniProtKB-ARBA"/>
</dbReference>
<name>A0A1W1YY77_9FLAO</name>
<sequence>MFKFTVFTPTYNRKFIIENLYESLLRQSYKDFEWLIVDDGSTDDTELLINKFISNENLNISYLKKKNGGKHTAINLGLEKAKGELFFIVDSDDILTDDSLEILNQNSNRLNDEIIGLVGMKAFKKTGESMVHTFSEPSIVASSIEFTYKLGYNEETAICVKTEIAKKYKFPEIEKEFFCLESLLWNRLSQNYKFYYFNQIIYKGDYLQDGLTSNYKQNLFNSYNTSAIYYRELLSHEIIPNDVKNHAVKSIISLSRQSKNRVFFILKFSGKSLIV</sequence>